<dbReference type="Pfam" id="PF01740">
    <property type="entry name" value="STAS"/>
    <property type="match status" value="1"/>
</dbReference>
<keyword evidence="4" id="KW-1185">Reference proteome</keyword>
<evidence type="ECO:0000313" key="3">
    <source>
        <dbReference type="EMBL" id="MEW2366022.1"/>
    </source>
</evidence>
<comment type="caution">
    <text evidence="3">The sequence shown here is derived from an EMBL/GenBank/DDBJ whole genome shotgun (WGS) entry which is preliminary data.</text>
</comment>
<proteinExistence type="predicted"/>
<protein>
    <submittedName>
        <fullName evidence="3">STAS domain-containing protein</fullName>
    </submittedName>
</protein>
<accession>A0ABV3M2U2</accession>
<dbReference type="Gene3D" id="3.30.750.24">
    <property type="entry name" value="STAS domain"/>
    <property type="match status" value="1"/>
</dbReference>
<reference evidence="3 4" key="1">
    <citation type="submission" date="2024-06" db="EMBL/GenBank/DDBJ databases">
        <title>The Natural Products Discovery Center: Release of the First 8490 Sequenced Strains for Exploring Actinobacteria Biosynthetic Diversity.</title>
        <authorList>
            <person name="Kalkreuter E."/>
            <person name="Kautsar S.A."/>
            <person name="Yang D."/>
            <person name="Bader C.D."/>
            <person name="Teijaro C.N."/>
            <person name="Fluegel L."/>
            <person name="Davis C.M."/>
            <person name="Simpson J.R."/>
            <person name="Lauterbach L."/>
            <person name="Steele A.D."/>
            <person name="Gui C."/>
            <person name="Meng S."/>
            <person name="Li G."/>
            <person name="Viehrig K."/>
            <person name="Ye F."/>
            <person name="Su P."/>
            <person name="Kiefer A.F."/>
            <person name="Nichols A."/>
            <person name="Cepeda A.J."/>
            <person name="Yan W."/>
            <person name="Fan B."/>
            <person name="Jiang Y."/>
            <person name="Adhikari A."/>
            <person name="Zheng C.-J."/>
            <person name="Schuster L."/>
            <person name="Cowan T.M."/>
            <person name="Smanski M.J."/>
            <person name="Chevrette M.G."/>
            <person name="De Carvalho L.P.S."/>
            <person name="Shen B."/>
        </authorList>
    </citation>
    <scope>NUCLEOTIDE SEQUENCE [LARGE SCALE GENOMIC DNA]</scope>
    <source>
        <strain evidence="3 4">NPDC047833</strain>
    </source>
</reference>
<evidence type="ECO:0000259" key="2">
    <source>
        <dbReference type="PROSITE" id="PS50801"/>
    </source>
</evidence>
<sequence length="157" mass="16943">MTTPYRFGPPLRLEAAADADAQVLKLAVHGYLGYDSADEFLDQTSRHLEDRPHTTALHLDCAGLQGMDSMGLSALLMLHRRTTAAHVTLRLDARPAPVDRVLELTGALAYLDPEAAGGDNGEHRSRERAYRQPSEEAMSAASPSGPTPRPTQPESSA</sequence>
<dbReference type="InterPro" id="IPR036513">
    <property type="entry name" value="STAS_dom_sf"/>
</dbReference>
<organism evidence="3 4">
    <name type="scientific">Streptomyces huasconensis</name>
    <dbReference type="NCBI Taxonomy" id="1854574"/>
    <lineage>
        <taxon>Bacteria</taxon>
        <taxon>Bacillati</taxon>
        <taxon>Actinomycetota</taxon>
        <taxon>Actinomycetes</taxon>
        <taxon>Kitasatosporales</taxon>
        <taxon>Streptomycetaceae</taxon>
        <taxon>Streptomyces</taxon>
    </lineage>
</organism>
<dbReference type="SUPFAM" id="SSF52091">
    <property type="entry name" value="SpoIIaa-like"/>
    <property type="match status" value="1"/>
</dbReference>
<feature type="region of interest" description="Disordered" evidence="1">
    <location>
        <begin position="112"/>
        <end position="157"/>
    </location>
</feature>
<feature type="domain" description="STAS" evidence="2">
    <location>
        <begin position="13"/>
        <end position="141"/>
    </location>
</feature>
<name>A0ABV3M2U2_9ACTN</name>
<dbReference type="PROSITE" id="PS50801">
    <property type="entry name" value="STAS"/>
    <property type="match status" value="1"/>
</dbReference>
<evidence type="ECO:0000313" key="4">
    <source>
        <dbReference type="Proteomes" id="UP001553843"/>
    </source>
</evidence>
<dbReference type="EMBL" id="JBEYRS010000014">
    <property type="protein sequence ID" value="MEW2366022.1"/>
    <property type="molecule type" value="Genomic_DNA"/>
</dbReference>
<dbReference type="RefSeq" id="WP_359782737.1">
    <property type="nucleotide sequence ID" value="NZ_JBEYRR010000012.1"/>
</dbReference>
<feature type="compositionally biased region" description="Low complexity" evidence="1">
    <location>
        <begin position="135"/>
        <end position="144"/>
    </location>
</feature>
<evidence type="ECO:0000256" key="1">
    <source>
        <dbReference type="SAM" id="MobiDB-lite"/>
    </source>
</evidence>
<dbReference type="Proteomes" id="UP001553843">
    <property type="component" value="Unassembled WGS sequence"/>
</dbReference>
<gene>
    <name evidence="3" type="ORF">AB0887_29270</name>
</gene>
<dbReference type="InterPro" id="IPR002645">
    <property type="entry name" value="STAS_dom"/>
</dbReference>
<feature type="compositionally biased region" description="Basic and acidic residues" evidence="1">
    <location>
        <begin position="120"/>
        <end position="134"/>
    </location>
</feature>
<dbReference type="CDD" id="cd07043">
    <property type="entry name" value="STAS_anti-anti-sigma_factors"/>
    <property type="match status" value="1"/>
</dbReference>